<evidence type="ECO:0000256" key="1">
    <source>
        <dbReference type="SAM" id="Phobius"/>
    </source>
</evidence>
<sequence>METKSYYLFTTNWPDLYALNNETIIPVTTQLQNTHFLFVAFASSISVSILCLYPKTQFIYDLQFKQVQHLPLQAGTQIHKLSLLP</sequence>
<keyword evidence="1" id="KW-0472">Membrane</keyword>
<reference evidence="2 3" key="1">
    <citation type="journal article" date="2021" name="Commun. Biol.">
        <title>The genome of Shorea leprosula (Dipterocarpaceae) highlights the ecological relevance of drought in aseasonal tropical rainforests.</title>
        <authorList>
            <person name="Ng K.K.S."/>
            <person name="Kobayashi M.J."/>
            <person name="Fawcett J.A."/>
            <person name="Hatakeyama M."/>
            <person name="Paape T."/>
            <person name="Ng C.H."/>
            <person name="Ang C.C."/>
            <person name="Tnah L.H."/>
            <person name="Lee C.T."/>
            <person name="Nishiyama T."/>
            <person name="Sese J."/>
            <person name="O'Brien M.J."/>
            <person name="Copetti D."/>
            <person name="Mohd Noor M.I."/>
            <person name="Ong R.C."/>
            <person name="Putra M."/>
            <person name="Sireger I.Z."/>
            <person name="Indrioko S."/>
            <person name="Kosugi Y."/>
            <person name="Izuno A."/>
            <person name="Isagi Y."/>
            <person name="Lee S.L."/>
            <person name="Shimizu K.K."/>
        </authorList>
    </citation>
    <scope>NUCLEOTIDE SEQUENCE [LARGE SCALE GENOMIC DNA]</scope>
    <source>
        <strain evidence="2">214</strain>
    </source>
</reference>
<proteinExistence type="predicted"/>
<evidence type="ECO:0000313" key="2">
    <source>
        <dbReference type="EMBL" id="GKV47396.1"/>
    </source>
</evidence>
<comment type="caution">
    <text evidence="2">The sequence shown here is derived from an EMBL/GenBank/DDBJ whole genome shotgun (WGS) entry which is preliminary data.</text>
</comment>
<gene>
    <name evidence="2" type="ORF">SLEP1_g54303</name>
</gene>
<organism evidence="2 3">
    <name type="scientific">Rubroshorea leprosula</name>
    <dbReference type="NCBI Taxonomy" id="152421"/>
    <lineage>
        <taxon>Eukaryota</taxon>
        <taxon>Viridiplantae</taxon>
        <taxon>Streptophyta</taxon>
        <taxon>Embryophyta</taxon>
        <taxon>Tracheophyta</taxon>
        <taxon>Spermatophyta</taxon>
        <taxon>Magnoliopsida</taxon>
        <taxon>eudicotyledons</taxon>
        <taxon>Gunneridae</taxon>
        <taxon>Pentapetalae</taxon>
        <taxon>rosids</taxon>
        <taxon>malvids</taxon>
        <taxon>Malvales</taxon>
        <taxon>Dipterocarpaceae</taxon>
        <taxon>Rubroshorea</taxon>
    </lineage>
</organism>
<protein>
    <submittedName>
        <fullName evidence="2">Uncharacterized protein</fullName>
    </submittedName>
</protein>
<name>A0AAV5MEX5_9ROSI</name>
<dbReference type="AlphaFoldDB" id="A0AAV5MEX5"/>
<evidence type="ECO:0000313" key="3">
    <source>
        <dbReference type="Proteomes" id="UP001054252"/>
    </source>
</evidence>
<feature type="transmembrane region" description="Helical" evidence="1">
    <location>
        <begin position="35"/>
        <end position="53"/>
    </location>
</feature>
<keyword evidence="1" id="KW-1133">Transmembrane helix</keyword>
<keyword evidence="3" id="KW-1185">Reference proteome</keyword>
<dbReference type="EMBL" id="BPVZ01000227">
    <property type="protein sequence ID" value="GKV47396.1"/>
    <property type="molecule type" value="Genomic_DNA"/>
</dbReference>
<dbReference type="Proteomes" id="UP001054252">
    <property type="component" value="Unassembled WGS sequence"/>
</dbReference>
<keyword evidence="1" id="KW-0812">Transmembrane</keyword>
<accession>A0AAV5MEX5</accession>